<dbReference type="Proteomes" id="UP000276506">
    <property type="component" value="Unassembled WGS sequence"/>
</dbReference>
<dbReference type="AlphaFoldDB" id="A0A098FYL4"/>
<name>A0A098FYL4_9GAMM</name>
<protein>
    <submittedName>
        <fullName evidence="1">Uncharacterized protein</fullName>
    </submittedName>
</protein>
<evidence type="ECO:0000313" key="1">
    <source>
        <dbReference type="EMBL" id="RRV07859.1"/>
    </source>
</evidence>
<dbReference type="EMBL" id="RHQL01000012">
    <property type="protein sequence ID" value="RRV07859.1"/>
    <property type="molecule type" value="Genomic_DNA"/>
</dbReference>
<proteinExistence type="predicted"/>
<gene>
    <name evidence="1" type="ORF">EGJ28_17940</name>
</gene>
<accession>A0A098FYL4</accession>
<comment type="caution">
    <text evidence="1">The sequence shown here is derived from an EMBL/GenBank/DDBJ whole genome shotgun (WGS) entry which is preliminary data.</text>
</comment>
<reference evidence="1 2" key="1">
    <citation type="submission" date="2018-10" db="EMBL/GenBank/DDBJ databases">
        <title>Transmission dynamics of multidrug resistant bacteria on intensive care unit surfaces.</title>
        <authorList>
            <person name="D'Souza A.W."/>
            <person name="Potter R.F."/>
            <person name="Wallace M."/>
            <person name="Shupe A."/>
            <person name="Patel S."/>
            <person name="Sun S."/>
            <person name="Gul D."/>
            <person name="Kwon J.H."/>
            <person name="Andleeb S."/>
            <person name="Burnham C.-A.D."/>
            <person name="Dantas G."/>
        </authorList>
    </citation>
    <scope>NUCLEOTIDE SEQUENCE [LARGE SCALE GENOMIC DNA]</scope>
    <source>
        <strain evidence="1 2">PX_177</strain>
    </source>
</reference>
<evidence type="ECO:0000313" key="2">
    <source>
        <dbReference type="Proteomes" id="UP000276506"/>
    </source>
</evidence>
<organism evidence="1 2">
    <name type="scientific">Stutzerimonas xanthomarina</name>
    <dbReference type="NCBI Taxonomy" id="271420"/>
    <lineage>
        <taxon>Bacteria</taxon>
        <taxon>Pseudomonadati</taxon>
        <taxon>Pseudomonadota</taxon>
        <taxon>Gammaproteobacteria</taxon>
        <taxon>Pseudomonadales</taxon>
        <taxon>Pseudomonadaceae</taxon>
        <taxon>Stutzerimonas</taxon>
    </lineage>
</organism>
<sequence length="78" mass="8443">MSSAWDESSCYRPRVIPAGKAGCLLEKPLKINRFDANVGASQKTGNVATRRAALNRAPVPVRMLHAARQRIGRISGPT</sequence>